<keyword evidence="4" id="KW-1185">Reference proteome</keyword>
<dbReference type="OrthoDB" id="9808753at2"/>
<evidence type="ECO:0000256" key="2">
    <source>
        <dbReference type="SAM" id="SignalP"/>
    </source>
</evidence>
<evidence type="ECO:0000313" key="3">
    <source>
        <dbReference type="EMBL" id="AEA43642.1"/>
    </source>
</evidence>
<feature type="coiled-coil region" evidence="1">
    <location>
        <begin position="310"/>
        <end position="337"/>
    </location>
</feature>
<dbReference type="KEGG" id="fte:Fluta_1650"/>
<gene>
    <name evidence="3" type="ordered locus">Fluta_1650</name>
</gene>
<dbReference type="AlphaFoldDB" id="F2IGM5"/>
<name>F2IGM5_FLUTR</name>
<dbReference type="EMBL" id="CP002542">
    <property type="protein sequence ID" value="AEA43642.1"/>
    <property type="molecule type" value="Genomic_DNA"/>
</dbReference>
<keyword evidence="2" id="KW-0732">Signal</keyword>
<sequence length="340" mass="37255" precursor="true">MKTTKITSSFLSKSLLLLSFSAISATSFSQTNTFPTSGNVGIGTSGTPTTKLQVNGSARIDSMLVVKDSIIVNKTAHLKSNLKVAGEAVFKDNVIIRQDLKVVGQSNLVGDVVIKEGDLKIKSLADSTLPDDGILLINANGKVKNGGDLKSLVYLPLAEQTPACLSDLNGGTIYSAPYWQAAGMPNPMMYLINTPCSPDPRLGVGIKPQAKLHIKLSNNNSINPILVQDANGFKLLQLQSNGTILGRKIRLDMQNWADFVFDPNYQLMDLDSLALYISKNKHLPDIPSEENVINQGIDLGEMHRLLLKKVEELTLYLLQEKKKNDELEERLKRIEEQLAK</sequence>
<organism evidence="3 4">
    <name type="scientific">Fluviicola taffensis (strain DSM 16823 / NCIMB 13979 / RW262)</name>
    <dbReference type="NCBI Taxonomy" id="755732"/>
    <lineage>
        <taxon>Bacteria</taxon>
        <taxon>Pseudomonadati</taxon>
        <taxon>Bacteroidota</taxon>
        <taxon>Flavobacteriia</taxon>
        <taxon>Flavobacteriales</taxon>
        <taxon>Crocinitomicaceae</taxon>
        <taxon>Fluviicola</taxon>
    </lineage>
</organism>
<evidence type="ECO:0000313" key="4">
    <source>
        <dbReference type="Proteomes" id="UP000007463"/>
    </source>
</evidence>
<proteinExistence type="predicted"/>
<dbReference type="HOGENOM" id="CLU_044440_1_0_10"/>
<feature type="signal peptide" evidence="2">
    <location>
        <begin position="1"/>
        <end position="24"/>
    </location>
</feature>
<accession>F2IGM5</accession>
<protein>
    <submittedName>
        <fullName evidence="3">Uncharacterized protein</fullName>
    </submittedName>
</protein>
<keyword evidence="1" id="KW-0175">Coiled coil</keyword>
<dbReference type="RefSeq" id="WP_013686413.1">
    <property type="nucleotide sequence ID" value="NC_015321.1"/>
</dbReference>
<dbReference type="STRING" id="755732.Fluta_1650"/>
<reference evidence="4" key="2">
    <citation type="submission" date="2011-02" db="EMBL/GenBank/DDBJ databases">
        <title>The complete genome of Fluviicola taffensis DSM 16823.</title>
        <authorList>
            <consortium name="US DOE Joint Genome Institute (JGI-PGF)"/>
            <person name="Lucas S."/>
            <person name="Copeland A."/>
            <person name="Lapidus A."/>
            <person name="Bruce D."/>
            <person name="Goodwin L."/>
            <person name="Pitluck S."/>
            <person name="Kyrpides N."/>
            <person name="Mavromatis K."/>
            <person name="Ivanova N."/>
            <person name="Mikhailova N."/>
            <person name="Pagani I."/>
            <person name="Chertkov O."/>
            <person name="Detter J.C."/>
            <person name="Han C."/>
            <person name="Tapia R."/>
            <person name="Land M."/>
            <person name="Hauser L."/>
            <person name="Markowitz V."/>
            <person name="Cheng J.-F."/>
            <person name="Hugenholtz P."/>
            <person name="Woyke T."/>
            <person name="Wu D."/>
            <person name="Tindall B."/>
            <person name="Pomrenke H.G."/>
            <person name="Brambilla E."/>
            <person name="Klenk H.-P."/>
            <person name="Eisen J.A."/>
        </authorList>
    </citation>
    <scope>NUCLEOTIDE SEQUENCE [LARGE SCALE GENOMIC DNA]</scope>
    <source>
        <strain evidence="4">DSM 16823 / RW262 / RW262</strain>
    </source>
</reference>
<evidence type="ECO:0000256" key="1">
    <source>
        <dbReference type="SAM" id="Coils"/>
    </source>
</evidence>
<feature type="chain" id="PRO_5003283453" evidence="2">
    <location>
        <begin position="25"/>
        <end position="340"/>
    </location>
</feature>
<dbReference type="Proteomes" id="UP000007463">
    <property type="component" value="Chromosome"/>
</dbReference>
<reference evidence="3 4" key="1">
    <citation type="journal article" date="2011" name="Stand. Genomic Sci.">
        <title>Complete genome sequence of the gliding freshwater bacterium Fluviicola taffensis type strain (RW262).</title>
        <authorList>
            <person name="Woyke T."/>
            <person name="Chertkov O."/>
            <person name="Lapidus A."/>
            <person name="Nolan M."/>
            <person name="Lucas S."/>
            <person name="Del Rio T.G."/>
            <person name="Tice H."/>
            <person name="Cheng J.F."/>
            <person name="Tapia R."/>
            <person name="Han C."/>
            <person name="Goodwin L."/>
            <person name="Pitluck S."/>
            <person name="Liolios K."/>
            <person name="Pagani I."/>
            <person name="Ivanova N."/>
            <person name="Huntemann M."/>
            <person name="Mavromatis K."/>
            <person name="Mikhailova N."/>
            <person name="Pati A."/>
            <person name="Chen A."/>
            <person name="Palaniappan K."/>
            <person name="Land M."/>
            <person name="Hauser L."/>
            <person name="Brambilla E.M."/>
            <person name="Rohde M."/>
            <person name="Mwirichia R."/>
            <person name="Sikorski J."/>
            <person name="Tindall B.J."/>
            <person name="Goker M."/>
            <person name="Bristow J."/>
            <person name="Eisen J.A."/>
            <person name="Markowitz V."/>
            <person name="Hugenholtz P."/>
            <person name="Klenk H.P."/>
            <person name="Kyrpides N.C."/>
        </authorList>
    </citation>
    <scope>NUCLEOTIDE SEQUENCE [LARGE SCALE GENOMIC DNA]</scope>
    <source>
        <strain evidence="4">DSM 16823 / RW262 / RW262</strain>
    </source>
</reference>
<dbReference type="eggNOG" id="COG1044">
    <property type="taxonomic scope" value="Bacteria"/>
</dbReference>